<dbReference type="Gene3D" id="3.20.20.210">
    <property type="match status" value="1"/>
</dbReference>
<keyword evidence="3" id="KW-1185">Reference proteome</keyword>
<dbReference type="InterPro" id="IPR038071">
    <property type="entry name" value="UROD/MetE-like_sf"/>
</dbReference>
<dbReference type="EMBL" id="CACRZD030000005">
    <property type="protein sequence ID" value="CAA6659871.1"/>
    <property type="molecule type" value="Genomic_DNA"/>
</dbReference>
<protein>
    <recommendedName>
        <fullName evidence="1">Cobalamin-independent methionine synthase MetE N-terminal domain-containing protein</fullName>
    </recommendedName>
</protein>
<sequence>MRFPPFSPLSSVSIWKQMSDAGIKYIPSNTFSFYDQMLYTTAMLGAAPDRYGYTGGKIGHDIYFSMARAMALCLLWR</sequence>
<gene>
    <name evidence="2" type="ORF">SI7747_05006291</name>
</gene>
<dbReference type="PANTHER" id="PTHR30519">
    <property type="entry name" value="5-METHYLTETRAHYDROPTEROYLTRIGLUTAMATE--HOMOCYSTEINE METHYLTRANSFERASE"/>
    <property type="match status" value="1"/>
</dbReference>
<dbReference type="GO" id="GO:0008270">
    <property type="term" value="F:zinc ion binding"/>
    <property type="evidence" value="ECO:0007669"/>
    <property type="project" value="InterPro"/>
</dbReference>
<dbReference type="EMBL" id="LR743592">
    <property type="protein sequence ID" value="CAA2620122.1"/>
    <property type="molecule type" value="Genomic_DNA"/>
</dbReference>
<reference evidence="2 3" key="1">
    <citation type="submission" date="2019-12" db="EMBL/GenBank/DDBJ databases">
        <authorList>
            <person name="Scholz U."/>
            <person name="Mascher M."/>
            <person name="Fiebig A."/>
        </authorList>
    </citation>
    <scope>NUCLEOTIDE SEQUENCE</scope>
</reference>
<name>A0A7I8IPZ6_SPIIN</name>
<accession>A0A7I8IPZ6</accession>
<dbReference type="Pfam" id="PF08267">
    <property type="entry name" value="Meth_synt_1"/>
    <property type="match status" value="1"/>
</dbReference>
<dbReference type="SUPFAM" id="SSF51726">
    <property type="entry name" value="UROD/MetE-like"/>
    <property type="match status" value="1"/>
</dbReference>
<feature type="domain" description="Cobalamin-independent methionine synthase MetE N-terminal" evidence="1">
    <location>
        <begin position="13"/>
        <end position="69"/>
    </location>
</feature>
<evidence type="ECO:0000259" key="1">
    <source>
        <dbReference type="Pfam" id="PF08267"/>
    </source>
</evidence>
<dbReference type="AlphaFoldDB" id="A0A7I8IPZ6"/>
<organism evidence="2">
    <name type="scientific">Spirodela intermedia</name>
    <name type="common">Intermediate duckweed</name>
    <dbReference type="NCBI Taxonomy" id="51605"/>
    <lineage>
        <taxon>Eukaryota</taxon>
        <taxon>Viridiplantae</taxon>
        <taxon>Streptophyta</taxon>
        <taxon>Embryophyta</taxon>
        <taxon>Tracheophyta</taxon>
        <taxon>Spermatophyta</taxon>
        <taxon>Magnoliopsida</taxon>
        <taxon>Liliopsida</taxon>
        <taxon>Araceae</taxon>
        <taxon>Lemnoideae</taxon>
        <taxon>Spirodela</taxon>
    </lineage>
</organism>
<evidence type="ECO:0000313" key="3">
    <source>
        <dbReference type="Proteomes" id="UP001189122"/>
    </source>
</evidence>
<dbReference type="InterPro" id="IPR013215">
    <property type="entry name" value="Cbl-indep_Met_Synth_N"/>
</dbReference>
<evidence type="ECO:0000313" key="2">
    <source>
        <dbReference type="EMBL" id="CAA2620122.1"/>
    </source>
</evidence>
<dbReference type="GO" id="GO:0003871">
    <property type="term" value="F:5-methyltetrahydropteroyltriglutamate-homocysteine S-methyltransferase activity"/>
    <property type="evidence" value="ECO:0007669"/>
    <property type="project" value="InterPro"/>
</dbReference>
<proteinExistence type="predicted"/>
<dbReference type="Proteomes" id="UP001189122">
    <property type="component" value="Unassembled WGS sequence"/>
</dbReference>
<dbReference type="GO" id="GO:0008652">
    <property type="term" value="P:amino acid biosynthetic process"/>
    <property type="evidence" value="ECO:0007669"/>
    <property type="project" value="InterPro"/>
</dbReference>